<accession>A0ABR2VW00</accession>
<organism evidence="2 3">
    <name type="scientific">Basidiobolus ranarum</name>
    <dbReference type="NCBI Taxonomy" id="34480"/>
    <lineage>
        <taxon>Eukaryota</taxon>
        <taxon>Fungi</taxon>
        <taxon>Fungi incertae sedis</taxon>
        <taxon>Zoopagomycota</taxon>
        <taxon>Entomophthoromycotina</taxon>
        <taxon>Basidiobolomycetes</taxon>
        <taxon>Basidiobolales</taxon>
        <taxon>Basidiobolaceae</taxon>
        <taxon>Basidiobolus</taxon>
    </lineage>
</organism>
<feature type="compositionally biased region" description="Basic and acidic residues" evidence="1">
    <location>
        <begin position="34"/>
        <end position="44"/>
    </location>
</feature>
<evidence type="ECO:0000313" key="3">
    <source>
        <dbReference type="Proteomes" id="UP001479436"/>
    </source>
</evidence>
<evidence type="ECO:0000313" key="2">
    <source>
        <dbReference type="EMBL" id="KAK9704581.1"/>
    </source>
</evidence>
<feature type="region of interest" description="Disordered" evidence="1">
    <location>
        <begin position="1"/>
        <end position="44"/>
    </location>
</feature>
<evidence type="ECO:0000256" key="1">
    <source>
        <dbReference type="SAM" id="MobiDB-lite"/>
    </source>
</evidence>
<sequence length="78" mass="9200">MEFRFEHPERHYQTSEENNMSSFANSDDISTMTSDRHMRQSKHEKAVPVIDCVVSKADQDPAKIEQYIEDQFLKTSYN</sequence>
<protein>
    <submittedName>
        <fullName evidence="2">Uncharacterized protein</fullName>
    </submittedName>
</protein>
<dbReference type="Proteomes" id="UP001479436">
    <property type="component" value="Unassembled WGS sequence"/>
</dbReference>
<name>A0ABR2VW00_9FUNG</name>
<proteinExistence type="predicted"/>
<gene>
    <name evidence="2" type="ORF">K7432_010110</name>
</gene>
<reference evidence="2 3" key="1">
    <citation type="submission" date="2023-04" db="EMBL/GenBank/DDBJ databases">
        <title>Genome of Basidiobolus ranarum AG-B5.</title>
        <authorList>
            <person name="Stajich J.E."/>
            <person name="Carter-House D."/>
            <person name="Gryganskyi A."/>
        </authorList>
    </citation>
    <scope>NUCLEOTIDE SEQUENCE [LARGE SCALE GENOMIC DNA]</scope>
    <source>
        <strain evidence="2 3">AG-B5</strain>
    </source>
</reference>
<dbReference type="EMBL" id="JASJQH010007547">
    <property type="protein sequence ID" value="KAK9704581.1"/>
    <property type="molecule type" value="Genomic_DNA"/>
</dbReference>
<feature type="compositionally biased region" description="Polar residues" evidence="1">
    <location>
        <begin position="15"/>
        <end position="33"/>
    </location>
</feature>
<feature type="compositionally biased region" description="Basic and acidic residues" evidence="1">
    <location>
        <begin position="1"/>
        <end position="14"/>
    </location>
</feature>
<keyword evidence="3" id="KW-1185">Reference proteome</keyword>
<comment type="caution">
    <text evidence="2">The sequence shown here is derived from an EMBL/GenBank/DDBJ whole genome shotgun (WGS) entry which is preliminary data.</text>
</comment>